<dbReference type="PANTHER" id="PTHR48071">
    <property type="entry name" value="SRCR DOMAIN-CONTAINING PROTEIN"/>
    <property type="match status" value="1"/>
</dbReference>
<feature type="domain" description="SRCR" evidence="4">
    <location>
        <begin position="98"/>
        <end position="199"/>
    </location>
</feature>
<keyword evidence="2 3" id="KW-1015">Disulfide bond</keyword>
<dbReference type="PROSITE" id="PS50287">
    <property type="entry name" value="SRCR_2"/>
    <property type="match status" value="2"/>
</dbReference>
<keyword evidence="5" id="KW-0675">Receptor</keyword>
<evidence type="ECO:0000313" key="6">
    <source>
        <dbReference type="Proteomes" id="UP000507470"/>
    </source>
</evidence>
<dbReference type="PANTHER" id="PTHR48071:SF18">
    <property type="entry name" value="DELETED IN MALIGNANT BRAIN TUMORS 1 PROTEIN-RELATED"/>
    <property type="match status" value="1"/>
</dbReference>
<keyword evidence="1" id="KW-0732">Signal</keyword>
<evidence type="ECO:0000256" key="3">
    <source>
        <dbReference type="PROSITE-ProRule" id="PRU00196"/>
    </source>
</evidence>
<sequence length="204" mass="22593">MNDFLLGDVRLSSGRLEILYNNEWGTVCSDNFDNIDAQVACKQLGYRKGIVLGKMEATVPLRIWLDKLECIGWEHKLIDCSHIDWGNHTCSNDSAVGIRCYEGQGDVRIKSRRLEIHYNGTWGTVCDDDFDDRDATVACKQLGYNSGVSLGETVGYGIGRTWLDNLKCSGNERTLGDCPSSGWGVEDCNHTEDVGIKCLNSSDG</sequence>
<dbReference type="SUPFAM" id="SSF56487">
    <property type="entry name" value="SRCR-like"/>
    <property type="match status" value="2"/>
</dbReference>
<comment type="caution">
    <text evidence="3">Lacks conserved residue(s) required for the propagation of feature annotation.</text>
</comment>
<gene>
    <name evidence="5" type="ORF">MCOR_56759</name>
</gene>
<name>A0A6J8EWL3_MYTCO</name>
<dbReference type="FunFam" id="3.10.250.10:FF:000001">
    <property type="entry name" value="Lysyl oxidase 4 isoform X1"/>
    <property type="match status" value="2"/>
</dbReference>
<feature type="disulfide bond" evidence="3">
    <location>
        <begin position="70"/>
        <end position="80"/>
    </location>
</feature>
<reference evidence="5 6" key="1">
    <citation type="submission" date="2020-06" db="EMBL/GenBank/DDBJ databases">
        <authorList>
            <person name="Li R."/>
            <person name="Bekaert M."/>
        </authorList>
    </citation>
    <scope>NUCLEOTIDE SEQUENCE [LARGE SCALE GENOMIC DNA]</scope>
    <source>
        <strain evidence="6">wild</strain>
    </source>
</reference>
<dbReference type="Pfam" id="PF00530">
    <property type="entry name" value="SRCR"/>
    <property type="match status" value="2"/>
</dbReference>
<dbReference type="SMART" id="SM00202">
    <property type="entry name" value="SR"/>
    <property type="match status" value="2"/>
</dbReference>
<protein>
    <submittedName>
        <fullName evidence="5">Neurotrypsin,Scavenger receptor cysteine-rich type 1 protein M130,Scavenger receptor cysteine-rich type 1 protein M160</fullName>
    </submittedName>
</protein>
<evidence type="ECO:0000313" key="5">
    <source>
        <dbReference type="EMBL" id="CAC5424884.1"/>
    </source>
</evidence>
<dbReference type="AlphaFoldDB" id="A0A6J8EWL3"/>
<evidence type="ECO:0000256" key="1">
    <source>
        <dbReference type="ARBA" id="ARBA00022729"/>
    </source>
</evidence>
<organism evidence="5 6">
    <name type="scientific">Mytilus coruscus</name>
    <name type="common">Sea mussel</name>
    <dbReference type="NCBI Taxonomy" id="42192"/>
    <lineage>
        <taxon>Eukaryota</taxon>
        <taxon>Metazoa</taxon>
        <taxon>Spiralia</taxon>
        <taxon>Lophotrochozoa</taxon>
        <taxon>Mollusca</taxon>
        <taxon>Bivalvia</taxon>
        <taxon>Autobranchia</taxon>
        <taxon>Pteriomorphia</taxon>
        <taxon>Mytilida</taxon>
        <taxon>Mytiloidea</taxon>
        <taxon>Mytilidae</taxon>
        <taxon>Mytilinae</taxon>
        <taxon>Mytilus</taxon>
    </lineage>
</organism>
<dbReference type="Proteomes" id="UP000507470">
    <property type="component" value="Unassembled WGS sequence"/>
</dbReference>
<feature type="domain" description="SRCR" evidence="4">
    <location>
        <begin position="2"/>
        <end position="101"/>
    </location>
</feature>
<dbReference type="Gene3D" id="3.10.250.10">
    <property type="entry name" value="SRCR-like domain"/>
    <property type="match status" value="2"/>
</dbReference>
<proteinExistence type="predicted"/>
<accession>A0A6J8EWL3</accession>
<keyword evidence="6" id="KW-1185">Reference proteome</keyword>
<dbReference type="InterPro" id="IPR036772">
    <property type="entry name" value="SRCR-like_dom_sf"/>
</dbReference>
<dbReference type="OrthoDB" id="6286334at2759"/>
<evidence type="ECO:0000256" key="2">
    <source>
        <dbReference type="ARBA" id="ARBA00023157"/>
    </source>
</evidence>
<dbReference type="EMBL" id="CACVKT020010108">
    <property type="protein sequence ID" value="CAC5424884.1"/>
    <property type="molecule type" value="Genomic_DNA"/>
</dbReference>
<dbReference type="InterPro" id="IPR001190">
    <property type="entry name" value="SRCR"/>
</dbReference>
<dbReference type="PRINTS" id="PR00258">
    <property type="entry name" value="SPERACTRCPTR"/>
</dbReference>
<dbReference type="GO" id="GO:0016020">
    <property type="term" value="C:membrane"/>
    <property type="evidence" value="ECO:0007669"/>
    <property type="project" value="InterPro"/>
</dbReference>
<evidence type="ECO:0000259" key="4">
    <source>
        <dbReference type="PROSITE" id="PS50287"/>
    </source>
</evidence>
<feature type="disulfide bond" evidence="3">
    <location>
        <begin position="168"/>
        <end position="178"/>
    </location>
</feature>